<protein>
    <submittedName>
        <fullName evidence="2">Lytic polysaccharide monooxygenase</fullName>
    </submittedName>
</protein>
<dbReference type="Gene3D" id="2.70.50.70">
    <property type="match status" value="1"/>
</dbReference>
<accession>A0A8E2E1D2</accession>
<dbReference type="EMBL" id="KV745327">
    <property type="protein sequence ID" value="OCK75356.1"/>
    <property type="molecule type" value="Genomic_DNA"/>
</dbReference>
<evidence type="ECO:0000313" key="3">
    <source>
        <dbReference type="Proteomes" id="UP000250266"/>
    </source>
</evidence>
<feature type="signal peptide" evidence="1">
    <location>
        <begin position="1"/>
        <end position="21"/>
    </location>
</feature>
<dbReference type="PANTHER" id="PTHR36182">
    <property type="entry name" value="PROTEIN, PUTATIVE (AFU_ORTHOLOGUE AFUA_6G10930)-RELATED"/>
    <property type="match status" value="1"/>
</dbReference>
<organism evidence="2 3">
    <name type="scientific">Lepidopterella palustris CBS 459.81</name>
    <dbReference type="NCBI Taxonomy" id="1314670"/>
    <lineage>
        <taxon>Eukaryota</taxon>
        <taxon>Fungi</taxon>
        <taxon>Dikarya</taxon>
        <taxon>Ascomycota</taxon>
        <taxon>Pezizomycotina</taxon>
        <taxon>Dothideomycetes</taxon>
        <taxon>Pleosporomycetidae</taxon>
        <taxon>Mytilinidiales</taxon>
        <taxon>Argynnaceae</taxon>
        <taxon>Lepidopterella</taxon>
    </lineage>
</organism>
<keyword evidence="3" id="KW-1185">Reference proteome</keyword>
<evidence type="ECO:0000313" key="2">
    <source>
        <dbReference type="EMBL" id="OCK75356.1"/>
    </source>
</evidence>
<evidence type="ECO:0000256" key="1">
    <source>
        <dbReference type="SAM" id="SignalP"/>
    </source>
</evidence>
<gene>
    <name evidence="2" type="ORF">K432DRAFT_308722</name>
</gene>
<name>A0A8E2E1D2_9PEZI</name>
<dbReference type="PANTHER" id="PTHR36182:SF1">
    <property type="entry name" value="PROTEIN, PUTATIVE (AFU_ORTHOLOGUE AFUA_6G10930)-RELATED"/>
    <property type="match status" value="1"/>
</dbReference>
<dbReference type="AlphaFoldDB" id="A0A8E2E1D2"/>
<dbReference type="Proteomes" id="UP000250266">
    <property type="component" value="Unassembled WGS sequence"/>
</dbReference>
<dbReference type="OrthoDB" id="2342176at2759"/>
<dbReference type="GO" id="GO:0004497">
    <property type="term" value="F:monooxygenase activity"/>
    <property type="evidence" value="ECO:0007669"/>
    <property type="project" value="UniProtKB-KW"/>
</dbReference>
<keyword evidence="2" id="KW-0560">Oxidoreductase</keyword>
<reference evidence="2 3" key="1">
    <citation type="journal article" date="2016" name="Nat. Commun.">
        <title>Ectomycorrhizal ecology is imprinted in the genome of the dominant symbiotic fungus Cenococcum geophilum.</title>
        <authorList>
            <consortium name="DOE Joint Genome Institute"/>
            <person name="Peter M."/>
            <person name="Kohler A."/>
            <person name="Ohm R.A."/>
            <person name="Kuo A."/>
            <person name="Krutzmann J."/>
            <person name="Morin E."/>
            <person name="Arend M."/>
            <person name="Barry K.W."/>
            <person name="Binder M."/>
            <person name="Choi C."/>
            <person name="Clum A."/>
            <person name="Copeland A."/>
            <person name="Grisel N."/>
            <person name="Haridas S."/>
            <person name="Kipfer T."/>
            <person name="LaButti K."/>
            <person name="Lindquist E."/>
            <person name="Lipzen A."/>
            <person name="Maire R."/>
            <person name="Meier B."/>
            <person name="Mihaltcheva S."/>
            <person name="Molinier V."/>
            <person name="Murat C."/>
            <person name="Poggeler S."/>
            <person name="Quandt C.A."/>
            <person name="Sperisen C."/>
            <person name="Tritt A."/>
            <person name="Tisserant E."/>
            <person name="Crous P.W."/>
            <person name="Henrissat B."/>
            <person name="Nehls U."/>
            <person name="Egli S."/>
            <person name="Spatafora J.W."/>
            <person name="Grigoriev I.V."/>
            <person name="Martin F.M."/>
        </authorList>
    </citation>
    <scope>NUCLEOTIDE SEQUENCE [LARGE SCALE GENOMIC DNA]</scope>
    <source>
        <strain evidence="2 3">CBS 459.81</strain>
    </source>
</reference>
<feature type="non-terminal residue" evidence="2">
    <location>
        <position position="1"/>
    </location>
</feature>
<proteinExistence type="predicted"/>
<feature type="chain" id="PRO_5033999108" evidence="1">
    <location>
        <begin position="22"/>
        <end position="220"/>
    </location>
</feature>
<sequence>MSWKRICTICAFSLCLPVAFSHMQMDNPFPLRSPLDPDTPSSLKDYNMVAPLNPSGNDFTCKGYQWNTPWRSTTTYTAGQTYNMSVTGGATHGGGSCQLSLSYDKGITFKVIKSIIGGCPLRPPYDFTIPEYAPSGQALFAWTWYNRVGNREMYMNCAVVDIVGDDSPSHRRETAMGALAHLPDIWVANLAGINSCRTTENADPVFPNPGPDVVYGNDIS</sequence>
<keyword evidence="1" id="KW-0732">Signal</keyword>
<keyword evidence="2" id="KW-0503">Monooxygenase</keyword>